<evidence type="ECO:0000256" key="3">
    <source>
        <dbReference type="ARBA" id="ARBA00022964"/>
    </source>
</evidence>
<dbReference type="AlphaFoldDB" id="A0A401JZV3"/>
<comment type="cofactor">
    <cofactor evidence="1">
        <name>Fe(2+)</name>
        <dbReference type="ChEBI" id="CHEBI:29033"/>
    </cofactor>
</comment>
<dbReference type="PANTHER" id="PTHR13096:SF8">
    <property type="entry name" value="RIBOSOMAL OXYGENASE 1"/>
    <property type="match status" value="1"/>
</dbReference>
<name>A0A401JZV3_9PROT</name>
<evidence type="ECO:0000256" key="1">
    <source>
        <dbReference type="ARBA" id="ARBA00001954"/>
    </source>
</evidence>
<dbReference type="PANTHER" id="PTHR13096">
    <property type="entry name" value="MINA53 MYC INDUCED NUCLEAR ANTIGEN"/>
    <property type="match status" value="1"/>
</dbReference>
<dbReference type="Pfam" id="PF20514">
    <property type="entry name" value="WHD_ROXA"/>
    <property type="match status" value="1"/>
</dbReference>
<dbReference type="PROSITE" id="PS51184">
    <property type="entry name" value="JMJC"/>
    <property type="match status" value="1"/>
</dbReference>
<keyword evidence="5" id="KW-0408">Iron</keyword>
<keyword evidence="8" id="KW-1185">Reference proteome</keyword>
<dbReference type="InterPro" id="IPR003347">
    <property type="entry name" value="JmjC_dom"/>
</dbReference>
<dbReference type="GO" id="GO:0046872">
    <property type="term" value="F:metal ion binding"/>
    <property type="evidence" value="ECO:0007669"/>
    <property type="project" value="UniProtKB-KW"/>
</dbReference>
<gene>
    <name evidence="7" type="ORF">SFMTTN_3010</name>
</gene>
<dbReference type="InterPro" id="IPR039994">
    <property type="entry name" value="NO66-like"/>
</dbReference>
<feature type="domain" description="JmjC" evidence="6">
    <location>
        <begin position="96"/>
        <end position="222"/>
    </location>
</feature>
<proteinExistence type="predicted"/>
<reference evidence="7 8" key="1">
    <citation type="journal article" date="2019" name="Front. Microbiol.">
        <title>Genomes of Neutrophilic Sulfur-Oxidizing Chemolithoautotrophs Representing 9 Proteobacterial Species From 8 Genera.</title>
        <authorList>
            <person name="Watanabe T."/>
            <person name="Kojima H."/>
            <person name="Umezawa K."/>
            <person name="Hori C."/>
            <person name="Takasuka T.E."/>
            <person name="Kato Y."/>
            <person name="Fukui M."/>
        </authorList>
    </citation>
    <scope>NUCLEOTIDE SEQUENCE [LARGE SCALE GENOMIC DNA]</scope>
    <source>
        <strain evidence="7 8">TTN</strain>
    </source>
</reference>
<protein>
    <recommendedName>
        <fullName evidence="6">JmjC domain-containing protein</fullName>
    </recommendedName>
</protein>
<dbReference type="Pfam" id="PF08007">
    <property type="entry name" value="JmjC_2"/>
    <property type="match status" value="1"/>
</dbReference>
<evidence type="ECO:0000256" key="2">
    <source>
        <dbReference type="ARBA" id="ARBA00022723"/>
    </source>
</evidence>
<dbReference type="Gene3D" id="3.40.366.30">
    <property type="entry name" value="50S ribosomal protein L16 arginine hydroxylase, Chain A, Domain 2"/>
    <property type="match status" value="1"/>
</dbReference>
<organism evidence="7 8">
    <name type="scientific">Sulfuriferula multivorans</name>
    <dbReference type="NCBI Taxonomy" id="1559896"/>
    <lineage>
        <taxon>Bacteria</taxon>
        <taxon>Pseudomonadati</taxon>
        <taxon>Pseudomonadota</taxon>
        <taxon>Betaproteobacteria</taxon>
        <taxon>Nitrosomonadales</taxon>
        <taxon>Sulfuricellaceae</taxon>
        <taxon>Sulfuriferula</taxon>
    </lineage>
</organism>
<keyword evidence="4" id="KW-0560">Oxidoreductase</keyword>
<keyword evidence="3" id="KW-0223">Dioxygenase</keyword>
<evidence type="ECO:0000313" key="8">
    <source>
        <dbReference type="Proteomes" id="UP000286806"/>
    </source>
</evidence>
<evidence type="ECO:0000313" key="7">
    <source>
        <dbReference type="EMBL" id="GCB02190.1"/>
    </source>
</evidence>
<evidence type="ECO:0000256" key="4">
    <source>
        <dbReference type="ARBA" id="ARBA00023002"/>
    </source>
</evidence>
<sequence>MDKHLLGGISPTRFLREYWQKKPLLVRNAVPGFAGLINPDALIALSCEDDVQARLIRQKKQDWQLQHGPFAGTDFKRIGKQPWTLLVQELNHHLDAAETLLTRFNFIPHARLDDLMVSYAVDGGGVGPHFDSYDVFLLQGKGQRLWQISAQDKLDLVPGAPLKILRHFKAEQEWLLNPGDMLYLPPRYAHNGVAVGECMTYSIGFRSPSVQEIATQFLVYLQDRIELTGMYQDPELSLQKHPAQISDAMLEQVETMLERIHWTQKEVVDFLGCYLTEPKPHLFFEPPGNPLSKASFNRQAQKIGVRLAPQSQMLFRNGNFFLNGEYIGIKKAGNRTALQILADRRQLLSAEVEADLLPLLYECYLDGFLLSGAKHG</sequence>
<comment type="caution">
    <text evidence="7">The sequence shown here is derived from an EMBL/GenBank/DDBJ whole genome shotgun (WGS) entry which is preliminary data.</text>
</comment>
<keyword evidence="2" id="KW-0479">Metal-binding</keyword>
<dbReference type="InterPro" id="IPR046799">
    <property type="entry name" value="ROXA-like_wH"/>
</dbReference>
<dbReference type="SMART" id="SM00558">
    <property type="entry name" value="JmjC"/>
    <property type="match status" value="1"/>
</dbReference>
<dbReference type="OrthoDB" id="9764016at2"/>
<accession>A0A401JZV3</accession>
<evidence type="ECO:0000259" key="6">
    <source>
        <dbReference type="PROSITE" id="PS51184"/>
    </source>
</evidence>
<dbReference type="RefSeq" id="WP_124705937.1">
    <property type="nucleotide sequence ID" value="NZ_BGOW01000036.1"/>
</dbReference>
<dbReference type="EMBL" id="BGOW01000036">
    <property type="protein sequence ID" value="GCB02190.1"/>
    <property type="molecule type" value="Genomic_DNA"/>
</dbReference>
<dbReference type="GO" id="GO:0016706">
    <property type="term" value="F:2-oxoglutarate-dependent dioxygenase activity"/>
    <property type="evidence" value="ECO:0007669"/>
    <property type="project" value="TreeGrafter"/>
</dbReference>
<dbReference type="Proteomes" id="UP000286806">
    <property type="component" value="Unassembled WGS sequence"/>
</dbReference>
<dbReference type="Gene3D" id="2.60.120.650">
    <property type="entry name" value="Cupin"/>
    <property type="match status" value="1"/>
</dbReference>
<dbReference type="SUPFAM" id="SSF51197">
    <property type="entry name" value="Clavaminate synthase-like"/>
    <property type="match status" value="1"/>
</dbReference>
<evidence type="ECO:0000256" key="5">
    <source>
        <dbReference type="ARBA" id="ARBA00023004"/>
    </source>
</evidence>